<feature type="region of interest" description="Disordered" evidence="10">
    <location>
        <begin position="214"/>
        <end position="259"/>
    </location>
</feature>
<evidence type="ECO:0000256" key="3">
    <source>
        <dbReference type="ARBA" id="ARBA00005227"/>
    </source>
</evidence>
<keyword evidence="5" id="KW-0732">Signal</keyword>
<dbReference type="GeneID" id="120255174"/>
<accession>A0AB40AVP2</accession>
<dbReference type="Pfam" id="PF02990">
    <property type="entry name" value="EMP70"/>
    <property type="match status" value="1"/>
</dbReference>
<keyword evidence="4" id="KW-0812">Transmembrane</keyword>
<gene>
    <name evidence="12" type="primary">LOC120255174</name>
</gene>
<protein>
    <recommendedName>
        <fullName evidence="9">Transmembrane 9 superfamily member</fullName>
    </recommendedName>
</protein>
<evidence type="ECO:0000256" key="1">
    <source>
        <dbReference type="ARBA" id="ARBA00004337"/>
    </source>
</evidence>
<dbReference type="Proteomes" id="UP001515500">
    <property type="component" value="Unplaced"/>
</dbReference>
<keyword evidence="8" id="KW-0472">Membrane</keyword>
<keyword evidence="11" id="KW-1185">Reference proteome</keyword>
<evidence type="ECO:0000256" key="2">
    <source>
        <dbReference type="ARBA" id="ARBA00004653"/>
    </source>
</evidence>
<feature type="compositionally biased region" description="Basic and acidic residues" evidence="10">
    <location>
        <begin position="234"/>
        <end position="245"/>
    </location>
</feature>
<evidence type="ECO:0000256" key="5">
    <source>
        <dbReference type="ARBA" id="ARBA00022729"/>
    </source>
</evidence>
<evidence type="ECO:0000256" key="9">
    <source>
        <dbReference type="RuleBase" id="RU363079"/>
    </source>
</evidence>
<name>A0AB40AVP2_DIOCR</name>
<keyword evidence="6" id="KW-0967">Endosome</keyword>
<dbReference type="GO" id="GO:0072657">
    <property type="term" value="P:protein localization to membrane"/>
    <property type="evidence" value="ECO:0007669"/>
    <property type="project" value="TreeGrafter"/>
</dbReference>
<dbReference type="AlphaFoldDB" id="A0AB40AVP2"/>
<dbReference type="GO" id="GO:0010008">
    <property type="term" value="C:endosome membrane"/>
    <property type="evidence" value="ECO:0007669"/>
    <property type="project" value="UniProtKB-SubCell"/>
</dbReference>
<evidence type="ECO:0000256" key="8">
    <source>
        <dbReference type="ARBA" id="ARBA00023136"/>
    </source>
</evidence>
<dbReference type="PANTHER" id="PTHR10766:SF111">
    <property type="entry name" value="TRANSMEMBRANE 9 SUPERFAMILY MEMBER 2"/>
    <property type="match status" value="1"/>
</dbReference>
<proteinExistence type="inferred from homology"/>
<organism evidence="11 12">
    <name type="scientific">Dioscorea cayennensis subsp. rotundata</name>
    <name type="common">White Guinea yam</name>
    <name type="synonym">Dioscorea rotundata</name>
    <dbReference type="NCBI Taxonomy" id="55577"/>
    <lineage>
        <taxon>Eukaryota</taxon>
        <taxon>Viridiplantae</taxon>
        <taxon>Streptophyta</taxon>
        <taxon>Embryophyta</taxon>
        <taxon>Tracheophyta</taxon>
        <taxon>Spermatophyta</taxon>
        <taxon>Magnoliopsida</taxon>
        <taxon>Liliopsida</taxon>
        <taxon>Dioscoreales</taxon>
        <taxon>Dioscoreaceae</taxon>
        <taxon>Dioscorea</taxon>
    </lineage>
</organism>
<evidence type="ECO:0000256" key="4">
    <source>
        <dbReference type="ARBA" id="ARBA00022692"/>
    </source>
</evidence>
<dbReference type="RefSeq" id="XP_039119005.1">
    <property type="nucleotide sequence ID" value="XM_039263071.1"/>
</dbReference>
<comment type="similarity">
    <text evidence="3 9">Belongs to the nonaspanin (TM9SF) (TC 9.A.2) family.</text>
</comment>
<evidence type="ECO:0000313" key="12">
    <source>
        <dbReference type="RefSeq" id="XP_039119005.1"/>
    </source>
</evidence>
<dbReference type="GO" id="GO:0000139">
    <property type="term" value="C:Golgi membrane"/>
    <property type="evidence" value="ECO:0007669"/>
    <property type="project" value="UniProtKB-SubCell"/>
</dbReference>
<sequence>MAVASRSSSLGSLAYCAHIFYLPGIAPRDFHKDDELQVKVDKLSSTKTQLPYDYYFLDFYKIMNSAENLGEVLHGDCFENSVYIFKMRNRETCRVACCRQLNTETTKNFMEKIDDEYQVNMILDNLPVVVDRQRRDESQTPSYEHGFCVGFKGNQVNGKDNNKYHINNHLSFKVMYHKDPESEDAHIVGFEHGFHDHDELLTDLNTIQEISVEDRDAGKPPLVSPAGEKDTDEEMRTCEEDEKNKHWFSVNTSQERKDE</sequence>
<evidence type="ECO:0000256" key="7">
    <source>
        <dbReference type="ARBA" id="ARBA00022989"/>
    </source>
</evidence>
<dbReference type="InterPro" id="IPR004240">
    <property type="entry name" value="EMP70"/>
</dbReference>
<comment type="subcellular location">
    <subcellularLocation>
        <location evidence="1">Endosome membrane</location>
        <topology evidence="1">Multi-pass membrane protein</topology>
    </subcellularLocation>
    <subcellularLocation>
        <location evidence="2">Golgi apparatus membrane</location>
        <topology evidence="2">Multi-pass membrane protein</topology>
    </subcellularLocation>
</comment>
<keyword evidence="7" id="KW-1133">Transmembrane helix</keyword>
<dbReference type="PANTHER" id="PTHR10766">
    <property type="entry name" value="TRANSMEMBRANE 9 SUPERFAMILY PROTEIN"/>
    <property type="match status" value="1"/>
</dbReference>
<evidence type="ECO:0000313" key="11">
    <source>
        <dbReference type="Proteomes" id="UP001515500"/>
    </source>
</evidence>
<reference evidence="12" key="1">
    <citation type="submission" date="2025-08" db="UniProtKB">
        <authorList>
            <consortium name="RefSeq"/>
        </authorList>
    </citation>
    <scope>IDENTIFICATION</scope>
</reference>
<evidence type="ECO:0000256" key="6">
    <source>
        <dbReference type="ARBA" id="ARBA00022753"/>
    </source>
</evidence>
<evidence type="ECO:0000256" key="10">
    <source>
        <dbReference type="SAM" id="MobiDB-lite"/>
    </source>
</evidence>